<proteinExistence type="predicted"/>
<sequence length="93" mass="11227">MAGHPTTVRSIEWRNYDHGDLTPEQFHDFYKRDPQRTFDVVLEIISELEPRRMRLQQERDIILKEQDQQALQIIDITKKRDSFALEITRQMCP</sequence>
<accession>A0A1R3RI57</accession>
<reference evidence="2" key="1">
    <citation type="journal article" date="2017" name="Genome Biol.">
        <title>Comparative genomics reveals high biological diversity and specific adaptations in the industrially and medically important fungal genus Aspergillus.</title>
        <authorList>
            <person name="de Vries R.P."/>
            <person name="Riley R."/>
            <person name="Wiebenga A."/>
            <person name="Aguilar-Osorio G."/>
            <person name="Amillis S."/>
            <person name="Uchima C.A."/>
            <person name="Anderluh G."/>
            <person name="Asadollahi M."/>
            <person name="Askin M."/>
            <person name="Barry K."/>
            <person name="Battaglia E."/>
            <person name="Bayram O."/>
            <person name="Benocci T."/>
            <person name="Braus-Stromeyer S.A."/>
            <person name="Caldana C."/>
            <person name="Canovas D."/>
            <person name="Cerqueira G.C."/>
            <person name="Chen F."/>
            <person name="Chen W."/>
            <person name="Choi C."/>
            <person name="Clum A."/>
            <person name="Dos Santos R.A."/>
            <person name="Damasio A.R."/>
            <person name="Diallinas G."/>
            <person name="Emri T."/>
            <person name="Fekete E."/>
            <person name="Flipphi M."/>
            <person name="Freyberg S."/>
            <person name="Gallo A."/>
            <person name="Gournas C."/>
            <person name="Habgood R."/>
            <person name="Hainaut M."/>
            <person name="Harispe M.L."/>
            <person name="Henrissat B."/>
            <person name="Hilden K.S."/>
            <person name="Hope R."/>
            <person name="Hossain A."/>
            <person name="Karabika E."/>
            <person name="Karaffa L."/>
            <person name="Karanyi Z."/>
            <person name="Krasevec N."/>
            <person name="Kuo A."/>
            <person name="Kusch H."/>
            <person name="LaButti K."/>
            <person name="Lagendijk E.L."/>
            <person name="Lapidus A."/>
            <person name="Levasseur A."/>
            <person name="Lindquist E."/>
            <person name="Lipzen A."/>
            <person name="Logrieco A.F."/>
            <person name="MacCabe A."/>
            <person name="Maekelae M.R."/>
            <person name="Malavazi I."/>
            <person name="Melin P."/>
            <person name="Meyer V."/>
            <person name="Mielnichuk N."/>
            <person name="Miskei M."/>
            <person name="Molnar A.P."/>
            <person name="Mule G."/>
            <person name="Ngan C.Y."/>
            <person name="Orejas M."/>
            <person name="Orosz E."/>
            <person name="Ouedraogo J.P."/>
            <person name="Overkamp K.M."/>
            <person name="Park H.-S."/>
            <person name="Perrone G."/>
            <person name="Piumi F."/>
            <person name="Punt P.J."/>
            <person name="Ram A.F."/>
            <person name="Ramon A."/>
            <person name="Rauscher S."/>
            <person name="Record E."/>
            <person name="Riano-Pachon D.M."/>
            <person name="Robert V."/>
            <person name="Roehrig J."/>
            <person name="Ruller R."/>
            <person name="Salamov A."/>
            <person name="Salih N.S."/>
            <person name="Samson R.A."/>
            <person name="Sandor E."/>
            <person name="Sanguinetti M."/>
            <person name="Schuetze T."/>
            <person name="Sepcic K."/>
            <person name="Shelest E."/>
            <person name="Sherlock G."/>
            <person name="Sophianopoulou V."/>
            <person name="Squina F.M."/>
            <person name="Sun H."/>
            <person name="Susca A."/>
            <person name="Todd R.B."/>
            <person name="Tsang A."/>
            <person name="Unkles S.E."/>
            <person name="van de Wiele N."/>
            <person name="van Rossen-Uffink D."/>
            <person name="Oliveira J.V."/>
            <person name="Vesth T.C."/>
            <person name="Visser J."/>
            <person name="Yu J.-H."/>
            <person name="Zhou M."/>
            <person name="Andersen M.R."/>
            <person name="Archer D.B."/>
            <person name="Baker S.E."/>
            <person name="Benoit I."/>
            <person name="Brakhage A.A."/>
            <person name="Braus G.H."/>
            <person name="Fischer R."/>
            <person name="Frisvad J.C."/>
            <person name="Goldman G.H."/>
            <person name="Houbraken J."/>
            <person name="Oakley B."/>
            <person name="Pocsi I."/>
            <person name="Scazzocchio C."/>
            <person name="Seiboth B."/>
            <person name="vanKuyk P.A."/>
            <person name="Wortman J."/>
            <person name="Dyer P.S."/>
            <person name="Grigoriev I.V."/>
        </authorList>
    </citation>
    <scope>NUCLEOTIDE SEQUENCE [LARGE SCALE GENOMIC DNA]</scope>
    <source>
        <strain evidence="2">ITEM 5010</strain>
    </source>
</reference>
<keyword evidence="2" id="KW-1185">Reference proteome</keyword>
<name>A0A1R3RI57_ASPC5</name>
<evidence type="ECO:0000313" key="2">
    <source>
        <dbReference type="Proteomes" id="UP000188318"/>
    </source>
</evidence>
<dbReference type="VEuPathDB" id="FungiDB:ASPCADRAFT_6858"/>
<gene>
    <name evidence="1" type="ORF">ASPCADRAFT_6858</name>
</gene>
<dbReference type="EMBL" id="KV907502">
    <property type="protein sequence ID" value="OOF94172.1"/>
    <property type="molecule type" value="Genomic_DNA"/>
</dbReference>
<dbReference type="Proteomes" id="UP000188318">
    <property type="component" value="Unassembled WGS sequence"/>
</dbReference>
<evidence type="ECO:0000313" key="1">
    <source>
        <dbReference type="EMBL" id="OOF94172.1"/>
    </source>
</evidence>
<protein>
    <submittedName>
        <fullName evidence="1">Uncharacterized protein</fullName>
    </submittedName>
</protein>
<organism evidence="1 2">
    <name type="scientific">Aspergillus carbonarius (strain ITEM 5010)</name>
    <dbReference type="NCBI Taxonomy" id="602072"/>
    <lineage>
        <taxon>Eukaryota</taxon>
        <taxon>Fungi</taxon>
        <taxon>Dikarya</taxon>
        <taxon>Ascomycota</taxon>
        <taxon>Pezizomycotina</taxon>
        <taxon>Eurotiomycetes</taxon>
        <taxon>Eurotiomycetidae</taxon>
        <taxon>Eurotiales</taxon>
        <taxon>Aspergillaceae</taxon>
        <taxon>Aspergillus</taxon>
        <taxon>Aspergillus subgen. Circumdati</taxon>
    </lineage>
</organism>
<dbReference type="AlphaFoldDB" id="A0A1R3RI57"/>